<feature type="region of interest" description="Disordered" evidence="1">
    <location>
        <begin position="1"/>
        <end position="30"/>
    </location>
</feature>
<organism evidence="2 3">
    <name type="scientific">Penicillium atrosanguineum</name>
    <dbReference type="NCBI Taxonomy" id="1132637"/>
    <lineage>
        <taxon>Eukaryota</taxon>
        <taxon>Fungi</taxon>
        <taxon>Dikarya</taxon>
        <taxon>Ascomycota</taxon>
        <taxon>Pezizomycotina</taxon>
        <taxon>Eurotiomycetes</taxon>
        <taxon>Eurotiomycetidae</taxon>
        <taxon>Eurotiales</taxon>
        <taxon>Aspergillaceae</taxon>
        <taxon>Penicillium</taxon>
    </lineage>
</organism>
<reference evidence="2" key="1">
    <citation type="submission" date="2022-12" db="EMBL/GenBank/DDBJ databases">
        <authorList>
            <person name="Petersen C."/>
        </authorList>
    </citation>
    <scope>NUCLEOTIDE SEQUENCE</scope>
    <source>
        <strain evidence="2">IBT 21472</strain>
    </source>
</reference>
<protein>
    <recommendedName>
        <fullName evidence="4">Pentapeptide repeat-containing protein</fullName>
    </recommendedName>
</protein>
<dbReference type="Gene3D" id="2.160.20.80">
    <property type="entry name" value="E3 ubiquitin-protein ligase SopA"/>
    <property type="match status" value="2"/>
</dbReference>
<evidence type="ECO:0000313" key="2">
    <source>
        <dbReference type="EMBL" id="KAJ5316251.1"/>
    </source>
</evidence>
<dbReference type="InterPro" id="IPR001646">
    <property type="entry name" value="5peptide_repeat"/>
</dbReference>
<dbReference type="SUPFAM" id="SSF141571">
    <property type="entry name" value="Pentapeptide repeat-like"/>
    <property type="match status" value="2"/>
</dbReference>
<comment type="caution">
    <text evidence="2">The sequence shown here is derived from an EMBL/GenBank/DDBJ whole genome shotgun (WGS) entry which is preliminary data.</text>
</comment>
<dbReference type="PANTHER" id="PTHR14136:SF17">
    <property type="entry name" value="BTB_POZ DOMAIN-CONTAINING PROTEIN KCTD9"/>
    <property type="match status" value="1"/>
</dbReference>
<keyword evidence="3" id="KW-1185">Reference proteome</keyword>
<dbReference type="EMBL" id="JAPZBO010000005">
    <property type="protein sequence ID" value="KAJ5316251.1"/>
    <property type="molecule type" value="Genomic_DNA"/>
</dbReference>
<proteinExistence type="predicted"/>
<dbReference type="Proteomes" id="UP001147746">
    <property type="component" value="Unassembled WGS sequence"/>
</dbReference>
<dbReference type="PANTHER" id="PTHR14136">
    <property type="entry name" value="BTB_POZ DOMAIN-CONTAINING PROTEIN KCTD9"/>
    <property type="match status" value="1"/>
</dbReference>
<evidence type="ECO:0000256" key="1">
    <source>
        <dbReference type="SAM" id="MobiDB-lite"/>
    </source>
</evidence>
<reference evidence="2" key="2">
    <citation type="journal article" date="2023" name="IMA Fungus">
        <title>Comparative genomic study of the Penicillium genus elucidates a diverse pangenome and 15 lateral gene transfer events.</title>
        <authorList>
            <person name="Petersen C."/>
            <person name="Sorensen T."/>
            <person name="Nielsen M.R."/>
            <person name="Sondergaard T.E."/>
            <person name="Sorensen J.L."/>
            <person name="Fitzpatrick D.A."/>
            <person name="Frisvad J.C."/>
            <person name="Nielsen K.L."/>
        </authorList>
    </citation>
    <scope>NUCLEOTIDE SEQUENCE</scope>
    <source>
        <strain evidence="2">IBT 21472</strain>
    </source>
</reference>
<dbReference type="InterPro" id="IPR051082">
    <property type="entry name" value="Pentapeptide-BTB/POZ_domain"/>
</dbReference>
<dbReference type="Pfam" id="PF00805">
    <property type="entry name" value="Pentapeptide"/>
    <property type="match status" value="5"/>
</dbReference>
<evidence type="ECO:0000313" key="3">
    <source>
        <dbReference type="Proteomes" id="UP001147746"/>
    </source>
</evidence>
<accession>A0A9W9U4L7</accession>
<dbReference type="AlphaFoldDB" id="A0A9W9U4L7"/>
<name>A0A9W9U4L7_9EURO</name>
<gene>
    <name evidence="2" type="ORF">N7476_006558</name>
</gene>
<sequence length="750" mass="77008">MAAEMKTARRAPAKFMKPDRDPAALKTGETPSPLPLLGRGVWLIGCTPPDPAAAPFEVAAEVSTAATGVSTGVVIATVEIGLVRVTVVGVAAQCVQTVTVVVQPSGTEADVVAAPVAGPVTLAVASGHQVVVSVVVSVIVVKPVGQMSVYDVTITVVMTSPDATVEVVIWGPPVTTEVLVTTGVPVTVELPDEEDPVAETPVDEAVLPWVEEDSELPEVDEVSLETEPLDELVAEFGAELETALEGSTLEGAALEGAALDGATLEEMMLDGAALEGIALEGVTLDGATLDGAILDGATLEGATLEGAMLEGATLEGATLEGATLEGAMLEGATLEGATLEGATLEGATLEGATLEGATLEGATLEGATLEGAMLDGATLEGATLEGATLEGAALEGATLEGATLEGATLEGATLEGITLEGATLDGATLEGATLEGATLEGATLEGATLEGITLEGATLDGATLEGATLEGATLEGATLEGITLEGATLDGAMLEGATLEGATLDGATLDGATLDGATELTGDEVGFVVGKILHILSVVKAQTVDIALSGGSLPQHYTTEMVRIEGHIDEQNSLHLRGLEIIRSARCIFRSWETYEKLCVRVGTFLDDLDPTGEVETTIEVVRCRATCRVIKLDPNEIEHRVGNSIAELLIRNTALRRSRDIEGLIGEVGEPGGYIVILEFFIGRVTSNREHDSLSILFTDWEVLPDLVAAAEQMSAVVYRTVTLIAKVRARPGTHGRRQDVDESNVDDV</sequence>
<evidence type="ECO:0008006" key="4">
    <source>
        <dbReference type="Google" id="ProtNLM"/>
    </source>
</evidence>